<keyword evidence="3" id="KW-0812">Transmembrane</keyword>
<sequence>MATEKDSVEGQHEIDAPYQSSMIILPNSTQQHDAEKPSYKSPVEPEGGEVPLLTIEIPNGDLISWLHVAGSWCIFYLTSSSYARGIINTYGVYQTFYQTDFLRFESESTISWIGSVQAALLYVVGAAAGPIFDAGYMRALIWSGAILSVVGMMLASIAKTYWQVILSQGVLVGFGTGCLFVGAVSIIPQYFTTKKIFAYGITSTGSSIGKNIGGVIFPVIFSRIQPRLDSDWATRIIAFVMLALFIVPLAVMKQRIQPATRRKLYNANSFRDKPFLVFCLGTFFGFMGVYVPFYYVQLYALEVCHMNENFSFYLLAIINGSSTIGRVVPNFYADKTGPLNMQIPFTFIAALLCFCWIAVKNTAGLVVWCVVYGFFCGCFASMPSSSVMSLTDDLQTMGSRMGMALGASGLGFLVGSPIGGALLESRGGWVSLQVWAGALLAISGLCSIVARIMRVGTEFKVKV</sequence>
<dbReference type="Proteomes" id="UP000297527">
    <property type="component" value="Unassembled WGS sequence"/>
</dbReference>
<comment type="subcellular location">
    <subcellularLocation>
        <location evidence="1">Membrane</location>
        <topology evidence="1">Multi-pass membrane protein</topology>
    </subcellularLocation>
</comment>
<proteinExistence type="inferred from homology"/>
<feature type="transmembrane region" description="Helical" evidence="3">
    <location>
        <begin position="273"/>
        <end position="295"/>
    </location>
</feature>
<feature type="transmembrane region" description="Helical" evidence="3">
    <location>
        <begin position="164"/>
        <end position="184"/>
    </location>
</feature>
<feature type="transmembrane region" description="Helical" evidence="3">
    <location>
        <begin position="429"/>
        <end position="450"/>
    </location>
</feature>
<accession>A0A4Z1H8E7</accession>
<evidence type="ECO:0000313" key="4">
    <source>
        <dbReference type="EMBL" id="TGO43732.1"/>
    </source>
</evidence>
<feature type="transmembrane region" description="Helical" evidence="3">
    <location>
        <begin position="341"/>
        <end position="359"/>
    </location>
</feature>
<dbReference type="AlphaFoldDB" id="A0A4Z1H8E7"/>
<organism evidence="4 5">
    <name type="scientific">Botryotinia convoluta</name>
    <dbReference type="NCBI Taxonomy" id="54673"/>
    <lineage>
        <taxon>Eukaryota</taxon>
        <taxon>Fungi</taxon>
        <taxon>Dikarya</taxon>
        <taxon>Ascomycota</taxon>
        <taxon>Pezizomycotina</taxon>
        <taxon>Leotiomycetes</taxon>
        <taxon>Helotiales</taxon>
        <taxon>Sclerotiniaceae</taxon>
        <taxon>Botryotinia</taxon>
    </lineage>
</organism>
<evidence type="ECO:0000256" key="2">
    <source>
        <dbReference type="ARBA" id="ARBA00006727"/>
    </source>
</evidence>
<comment type="caution">
    <text evidence="4">The sequence shown here is derived from an EMBL/GenBank/DDBJ whole genome shotgun (WGS) entry which is preliminary data.</text>
</comment>
<dbReference type="Pfam" id="PF07690">
    <property type="entry name" value="MFS_1"/>
    <property type="match status" value="1"/>
</dbReference>
<gene>
    <name evidence="4" type="ORF">BCON_0974g00010</name>
</gene>
<protein>
    <recommendedName>
        <fullName evidence="6">Major facilitator superfamily (MFS) profile domain-containing protein</fullName>
    </recommendedName>
</protein>
<dbReference type="GO" id="GO:0022857">
    <property type="term" value="F:transmembrane transporter activity"/>
    <property type="evidence" value="ECO:0007669"/>
    <property type="project" value="InterPro"/>
</dbReference>
<feature type="transmembrane region" description="Helical" evidence="3">
    <location>
        <begin position="365"/>
        <end position="382"/>
    </location>
</feature>
<comment type="similarity">
    <text evidence="2">Belongs to the major facilitator superfamily. Monocarboxylate porter (TC 2.A.1.13) family.</text>
</comment>
<feature type="transmembrane region" description="Helical" evidence="3">
    <location>
        <begin position="110"/>
        <end position="132"/>
    </location>
</feature>
<feature type="transmembrane region" description="Helical" evidence="3">
    <location>
        <begin position="196"/>
        <end position="220"/>
    </location>
</feature>
<evidence type="ECO:0008006" key="6">
    <source>
        <dbReference type="Google" id="ProtNLM"/>
    </source>
</evidence>
<evidence type="ECO:0000256" key="3">
    <source>
        <dbReference type="SAM" id="Phobius"/>
    </source>
</evidence>
<dbReference type="OrthoDB" id="6509908at2759"/>
<keyword evidence="3" id="KW-1133">Transmembrane helix</keyword>
<dbReference type="InterPro" id="IPR050327">
    <property type="entry name" value="Proton-linked_MCT"/>
</dbReference>
<dbReference type="PANTHER" id="PTHR11360:SF234">
    <property type="entry name" value="MFS-TYPE TRANSPORTER DBAD-RELATED"/>
    <property type="match status" value="1"/>
</dbReference>
<dbReference type="EMBL" id="PQXN01000972">
    <property type="protein sequence ID" value="TGO43732.1"/>
    <property type="molecule type" value="Genomic_DNA"/>
</dbReference>
<name>A0A4Z1H8E7_9HELO</name>
<evidence type="ECO:0000313" key="5">
    <source>
        <dbReference type="Proteomes" id="UP000297527"/>
    </source>
</evidence>
<feature type="transmembrane region" description="Helical" evidence="3">
    <location>
        <begin position="139"/>
        <end position="158"/>
    </location>
</feature>
<dbReference type="InterPro" id="IPR036259">
    <property type="entry name" value="MFS_trans_sf"/>
</dbReference>
<dbReference type="InterPro" id="IPR011701">
    <property type="entry name" value="MFS"/>
</dbReference>
<keyword evidence="5" id="KW-1185">Reference proteome</keyword>
<feature type="transmembrane region" description="Helical" evidence="3">
    <location>
        <begin position="232"/>
        <end position="252"/>
    </location>
</feature>
<reference evidence="4 5" key="1">
    <citation type="submission" date="2017-12" db="EMBL/GenBank/DDBJ databases">
        <title>Comparative genomics of Botrytis spp.</title>
        <authorList>
            <person name="Valero-Jimenez C.A."/>
            <person name="Tapia P."/>
            <person name="Veloso J."/>
            <person name="Silva-Moreno E."/>
            <person name="Staats M."/>
            <person name="Valdes J.H."/>
            <person name="Van Kan J.A.L."/>
        </authorList>
    </citation>
    <scope>NUCLEOTIDE SEQUENCE [LARGE SCALE GENOMIC DNA]</scope>
    <source>
        <strain evidence="4 5">MUCL11595</strain>
    </source>
</reference>
<dbReference type="SUPFAM" id="SSF103473">
    <property type="entry name" value="MFS general substrate transporter"/>
    <property type="match status" value="1"/>
</dbReference>
<dbReference type="Gene3D" id="1.20.1250.20">
    <property type="entry name" value="MFS general substrate transporter like domains"/>
    <property type="match status" value="2"/>
</dbReference>
<dbReference type="GO" id="GO:0016020">
    <property type="term" value="C:membrane"/>
    <property type="evidence" value="ECO:0007669"/>
    <property type="project" value="UniProtKB-SubCell"/>
</dbReference>
<keyword evidence="3" id="KW-0472">Membrane</keyword>
<dbReference type="PANTHER" id="PTHR11360">
    <property type="entry name" value="MONOCARBOXYLATE TRANSPORTER"/>
    <property type="match status" value="1"/>
</dbReference>
<feature type="transmembrane region" description="Helical" evidence="3">
    <location>
        <begin position="403"/>
        <end position="423"/>
    </location>
</feature>
<evidence type="ECO:0000256" key="1">
    <source>
        <dbReference type="ARBA" id="ARBA00004141"/>
    </source>
</evidence>